<feature type="transmembrane region" description="Helical" evidence="2">
    <location>
        <begin position="33"/>
        <end position="55"/>
    </location>
</feature>
<name>A0A1F4UJ91_9BACT</name>
<dbReference type="EMBL" id="MEUN01000037">
    <property type="protein sequence ID" value="OGC45035.1"/>
    <property type="molecule type" value="Genomic_DNA"/>
</dbReference>
<evidence type="ECO:0000256" key="2">
    <source>
        <dbReference type="SAM" id="Phobius"/>
    </source>
</evidence>
<organism evidence="3 4">
    <name type="scientific">candidate division WS6 bacterium RIFOXYB1_FULL_33_14</name>
    <dbReference type="NCBI Taxonomy" id="1817896"/>
    <lineage>
        <taxon>Bacteria</taxon>
        <taxon>Candidatus Dojkabacteria</taxon>
    </lineage>
</organism>
<keyword evidence="2" id="KW-0472">Membrane</keyword>
<gene>
    <name evidence="3" type="ORF">A2400_02225</name>
</gene>
<dbReference type="AlphaFoldDB" id="A0A1F4UJ91"/>
<feature type="coiled-coil region" evidence="1">
    <location>
        <begin position="58"/>
        <end position="85"/>
    </location>
</feature>
<comment type="caution">
    <text evidence="3">The sequence shown here is derived from an EMBL/GenBank/DDBJ whole genome shotgun (WGS) entry which is preliminary data.</text>
</comment>
<dbReference type="Proteomes" id="UP000177434">
    <property type="component" value="Unassembled WGS sequence"/>
</dbReference>
<keyword evidence="2" id="KW-0812">Transmembrane</keyword>
<reference evidence="3 4" key="1">
    <citation type="journal article" date="2016" name="Nat. Commun.">
        <title>Thousands of microbial genomes shed light on interconnected biogeochemical processes in an aquifer system.</title>
        <authorList>
            <person name="Anantharaman K."/>
            <person name="Brown C.T."/>
            <person name="Hug L.A."/>
            <person name="Sharon I."/>
            <person name="Castelle C.J."/>
            <person name="Probst A.J."/>
            <person name="Thomas B.C."/>
            <person name="Singh A."/>
            <person name="Wilkins M.J."/>
            <person name="Karaoz U."/>
            <person name="Brodie E.L."/>
            <person name="Williams K.H."/>
            <person name="Hubbard S.S."/>
            <person name="Banfield J.F."/>
        </authorList>
    </citation>
    <scope>NUCLEOTIDE SEQUENCE [LARGE SCALE GENOMIC DNA]</scope>
</reference>
<proteinExistence type="predicted"/>
<keyword evidence="2" id="KW-1133">Transmembrane helix</keyword>
<protein>
    <submittedName>
        <fullName evidence="3">Uncharacterized protein</fullName>
    </submittedName>
</protein>
<evidence type="ECO:0000313" key="4">
    <source>
        <dbReference type="Proteomes" id="UP000177434"/>
    </source>
</evidence>
<sequence length="225" mass="25351">MGLLTSQSKQKKDQEVAAISHKLKKTKLSFSDLVIPIASGVLFIVLAFAVFIPMISSAFDYLDEIKETNEKIEQLTKLNKQLDILDDNQLNEDVLVSRQVIPKILLVSNFVYYLDELAKEKRLTISELSSSDSINGVSGPLGYTGAYDDVISFLEDVQSVSPYMIRLENVEVSARKDETWSISLQVSGYYILEPEKEPSVYAAFQPYTEYEDIVEIFKTKAANLD</sequence>
<accession>A0A1F4UJ91</accession>
<evidence type="ECO:0000313" key="3">
    <source>
        <dbReference type="EMBL" id="OGC45035.1"/>
    </source>
</evidence>
<evidence type="ECO:0000256" key="1">
    <source>
        <dbReference type="SAM" id="Coils"/>
    </source>
</evidence>
<keyword evidence="1" id="KW-0175">Coiled coil</keyword>